<evidence type="ECO:0000313" key="3">
    <source>
        <dbReference type="Proteomes" id="UP000028653"/>
    </source>
</evidence>
<dbReference type="AlphaFoldDB" id="A0A085FZR5"/>
<evidence type="ECO:0000313" key="2">
    <source>
        <dbReference type="EMBL" id="KFC76960.1"/>
    </source>
</evidence>
<dbReference type="RefSeq" id="WP_072011223.1">
    <property type="nucleotide sequence ID" value="NZ_JMPI01000071.1"/>
</dbReference>
<dbReference type="EMBL" id="JMPI01000071">
    <property type="protein sequence ID" value="KFC76960.1"/>
    <property type="molecule type" value="Genomic_DNA"/>
</dbReference>
<accession>A0A085FZR5</accession>
<evidence type="ECO:0000259" key="1">
    <source>
        <dbReference type="Pfam" id="PF10908"/>
    </source>
</evidence>
<dbReference type="InterPro" id="IPR021225">
    <property type="entry name" value="Tlde1_dom"/>
</dbReference>
<gene>
    <name evidence="2" type="ORF">GBAG_4076</name>
</gene>
<name>A0A085FZR5_9ENTR</name>
<keyword evidence="3" id="KW-1185">Reference proteome</keyword>
<protein>
    <recommendedName>
        <fullName evidence="1">Tlde1 domain-containing protein</fullName>
    </recommendedName>
</protein>
<feature type="domain" description="Tlde1" evidence="1">
    <location>
        <begin position="27"/>
        <end position="156"/>
    </location>
</feature>
<proteinExistence type="predicted"/>
<dbReference type="OrthoDB" id="6490254at2"/>
<comment type="caution">
    <text evidence="2">The sequence shown here is derived from an EMBL/GenBank/DDBJ whole genome shotgun (WGS) entry which is preliminary data.</text>
</comment>
<dbReference type="STRING" id="1006004.GBAG_4076"/>
<dbReference type="Pfam" id="PF10908">
    <property type="entry name" value="Tlde1_dom"/>
    <property type="match status" value="1"/>
</dbReference>
<organism evidence="2 3">
    <name type="scientific">Buttiauxella agrestis ATCC 33320</name>
    <dbReference type="NCBI Taxonomy" id="1006004"/>
    <lineage>
        <taxon>Bacteria</taxon>
        <taxon>Pseudomonadati</taxon>
        <taxon>Pseudomonadota</taxon>
        <taxon>Gammaproteobacteria</taxon>
        <taxon>Enterobacterales</taxon>
        <taxon>Enterobacteriaceae</taxon>
        <taxon>Buttiauxella</taxon>
    </lineage>
</organism>
<sequence>MLHFVMDYAKRDVKSKRLKLNCGRLGQFDVLSGQEPYTNIPECSFKSGAAIPPGKYWIVDRPVGSLKNRARATFIDLWKNTFISGETPYHQDWFGLFSDKTMSNELPVYNKIRSAFCLHPLNADGSGVSEGCITFYSVPDFLFVRRALLHQKKTKVFAVGQKLEVYGDIHVINNPTIHDDYKNGNLPDPHNFFTESLGLDDYNNLLQGGKVSNPLLRENACYGQAADDFRTFREQHNKSESDLRTGVSITIIK</sequence>
<dbReference type="Proteomes" id="UP000028653">
    <property type="component" value="Unassembled WGS sequence"/>
</dbReference>
<dbReference type="eggNOG" id="ENOG503241P">
    <property type="taxonomic scope" value="Bacteria"/>
</dbReference>
<reference evidence="2 3" key="1">
    <citation type="submission" date="2014-05" db="EMBL/GenBank/DDBJ databases">
        <title>ATOL: Assembling a taxonomically balanced genome-scale reconstruction of the evolutionary history of the Enterobacteriaceae.</title>
        <authorList>
            <person name="Plunkett G.III."/>
            <person name="Neeno-Eckwall E.C."/>
            <person name="Glasner J.D."/>
            <person name="Perna N.T."/>
        </authorList>
    </citation>
    <scope>NUCLEOTIDE SEQUENCE [LARGE SCALE GENOMIC DNA]</scope>
    <source>
        <strain evidence="2 3">ATCC 33320</strain>
    </source>
</reference>